<evidence type="ECO:0000313" key="1">
    <source>
        <dbReference type="EMBL" id="RBO98943.1"/>
    </source>
</evidence>
<accession>A0A366E991</accession>
<dbReference type="RefSeq" id="WP_113942844.1">
    <property type="nucleotide sequence ID" value="NZ_JBHEEG010000003.1"/>
</dbReference>
<dbReference type="SUPFAM" id="SSF56112">
    <property type="entry name" value="Protein kinase-like (PK-like)"/>
    <property type="match status" value="1"/>
</dbReference>
<dbReference type="InterPro" id="IPR011009">
    <property type="entry name" value="Kinase-like_dom_sf"/>
</dbReference>
<dbReference type="Proteomes" id="UP000252893">
    <property type="component" value="Unassembled WGS sequence"/>
</dbReference>
<dbReference type="OrthoDB" id="3638028at2"/>
<keyword evidence="1" id="KW-0808">Transferase</keyword>
<dbReference type="GO" id="GO:0019748">
    <property type="term" value="P:secondary metabolic process"/>
    <property type="evidence" value="ECO:0007669"/>
    <property type="project" value="InterPro"/>
</dbReference>
<dbReference type="Pfam" id="PF04655">
    <property type="entry name" value="APH_6_hur"/>
    <property type="match status" value="1"/>
</dbReference>
<comment type="caution">
    <text evidence="1">The sequence shown here is derived from an EMBL/GenBank/DDBJ whole genome shotgun (WGS) entry which is preliminary data.</text>
</comment>
<name>A0A366E991_9HYPH</name>
<proteinExistence type="predicted"/>
<dbReference type="GO" id="GO:0016301">
    <property type="term" value="F:kinase activity"/>
    <property type="evidence" value="ECO:0007669"/>
    <property type="project" value="UniProtKB-KW"/>
</dbReference>
<dbReference type="GO" id="GO:0016773">
    <property type="term" value="F:phosphotransferase activity, alcohol group as acceptor"/>
    <property type="evidence" value="ECO:0007669"/>
    <property type="project" value="InterPro"/>
</dbReference>
<keyword evidence="1" id="KW-0418">Kinase</keyword>
<gene>
    <name evidence="1" type="ORF">DFR47_101547</name>
</gene>
<protein>
    <submittedName>
        <fullName evidence="1">Streptomycin 6-kinase</fullName>
    </submittedName>
</protein>
<sequence>MQQLQVTSPEFPAHWQITSATLLADTNSSHIWKATITGEENSPVIVKILKPAGHEELRGAYYMRERDGHGAIRLLDLRLDPTMMLLEYAGDYDLKAHLDAGHDAETIRIAADVIRVLHSPSGQVLPSELQPLRKHFKSLFDLANAAQDIYADAAGLALHLLNQPHEIIALHGDLHHENIIQSSRGWLAIDPHGLCGDAAFDCANLFYNPLDRDDLCLDGRRALAMAEIFSETIGKPASYILDYAFCYGCLSAAWHREDGNDADEARELKIASALRKLRLETCP</sequence>
<dbReference type="EMBL" id="QNRH01000001">
    <property type="protein sequence ID" value="RBO98943.1"/>
    <property type="molecule type" value="Genomic_DNA"/>
</dbReference>
<keyword evidence="2" id="KW-1185">Reference proteome</keyword>
<dbReference type="InterPro" id="IPR006748">
    <property type="entry name" value="NH2Glyco/OHUrea_AB-resist_kin"/>
</dbReference>
<evidence type="ECO:0000313" key="2">
    <source>
        <dbReference type="Proteomes" id="UP000252893"/>
    </source>
</evidence>
<dbReference type="AlphaFoldDB" id="A0A366E991"/>
<organism evidence="1 2">
    <name type="scientific">Pseudochrobactrum asaccharolyticum</name>
    <dbReference type="NCBI Taxonomy" id="354351"/>
    <lineage>
        <taxon>Bacteria</taxon>
        <taxon>Pseudomonadati</taxon>
        <taxon>Pseudomonadota</taxon>
        <taxon>Alphaproteobacteria</taxon>
        <taxon>Hyphomicrobiales</taxon>
        <taxon>Brucellaceae</taxon>
        <taxon>Pseudochrobactrum</taxon>
    </lineage>
</organism>
<reference evidence="1 2" key="1">
    <citation type="submission" date="2018-06" db="EMBL/GenBank/DDBJ databases">
        <title>Genomic Encyclopedia of Type Strains, Phase IV (KMG-IV): sequencing the most valuable type-strain genomes for metagenomic binning, comparative biology and taxonomic classification.</title>
        <authorList>
            <person name="Goeker M."/>
        </authorList>
    </citation>
    <scope>NUCLEOTIDE SEQUENCE [LARGE SCALE GENOMIC DNA]</scope>
    <source>
        <strain evidence="1 2">DSM 25619</strain>
    </source>
</reference>